<sequence>MASASTAWRALEEVTARQHGKMAAARAKARRQVWDLVAARHGAVPGSRTCYGDLGEWVVIRLDATIQVCHSDKEAAAGTFKGIPADRVVRQHRRVPGHQAAPRQCGR</sequence>
<dbReference type="EMBL" id="BAABDQ010000039">
    <property type="protein sequence ID" value="GAA3604348.1"/>
    <property type="molecule type" value="Genomic_DNA"/>
</dbReference>
<name>A0ABP6ZGZ9_9ACTN</name>
<accession>A0ABP6ZGZ9</accession>
<keyword evidence="2" id="KW-1185">Reference proteome</keyword>
<protein>
    <recommendedName>
        <fullName evidence="3">Transposase</fullName>
    </recommendedName>
</protein>
<dbReference type="Proteomes" id="UP001500630">
    <property type="component" value="Unassembled WGS sequence"/>
</dbReference>
<evidence type="ECO:0008006" key="3">
    <source>
        <dbReference type="Google" id="ProtNLM"/>
    </source>
</evidence>
<comment type="caution">
    <text evidence="1">The sequence shown here is derived from an EMBL/GenBank/DDBJ whole genome shotgun (WGS) entry which is preliminary data.</text>
</comment>
<organism evidence="1 2">
    <name type="scientific">Nonomuraea rosea</name>
    <dbReference type="NCBI Taxonomy" id="638574"/>
    <lineage>
        <taxon>Bacteria</taxon>
        <taxon>Bacillati</taxon>
        <taxon>Actinomycetota</taxon>
        <taxon>Actinomycetes</taxon>
        <taxon>Streptosporangiales</taxon>
        <taxon>Streptosporangiaceae</taxon>
        <taxon>Nonomuraea</taxon>
    </lineage>
</organism>
<proteinExistence type="predicted"/>
<gene>
    <name evidence="1" type="ORF">GCM10022419_106340</name>
</gene>
<reference evidence="2" key="1">
    <citation type="journal article" date="2019" name="Int. J. Syst. Evol. Microbiol.">
        <title>The Global Catalogue of Microorganisms (GCM) 10K type strain sequencing project: providing services to taxonomists for standard genome sequencing and annotation.</title>
        <authorList>
            <consortium name="The Broad Institute Genomics Platform"/>
            <consortium name="The Broad Institute Genome Sequencing Center for Infectious Disease"/>
            <person name="Wu L."/>
            <person name="Ma J."/>
        </authorList>
    </citation>
    <scope>NUCLEOTIDE SEQUENCE [LARGE SCALE GENOMIC DNA]</scope>
    <source>
        <strain evidence="2">JCM 17326</strain>
    </source>
</reference>
<evidence type="ECO:0000313" key="2">
    <source>
        <dbReference type="Proteomes" id="UP001500630"/>
    </source>
</evidence>
<evidence type="ECO:0000313" key="1">
    <source>
        <dbReference type="EMBL" id="GAA3604348.1"/>
    </source>
</evidence>